<dbReference type="Gene3D" id="2.40.420.20">
    <property type="match status" value="1"/>
</dbReference>
<dbReference type="InterPro" id="IPR058625">
    <property type="entry name" value="MdtA-like_BSH"/>
</dbReference>
<evidence type="ECO:0000259" key="9">
    <source>
        <dbReference type="Pfam" id="PF25876"/>
    </source>
</evidence>
<dbReference type="PANTHER" id="PTHR30469:SF12">
    <property type="entry name" value="MULTIDRUG RESISTANCE PROTEIN MDTA"/>
    <property type="match status" value="1"/>
</dbReference>
<name>A0ABS4SMH6_9PROT</name>
<comment type="similarity">
    <text evidence="2">Belongs to the membrane fusion protein (MFP) (TC 8.A.1) family.</text>
</comment>
<keyword evidence="5" id="KW-0997">Cell inner membrane</keyword>
<evidence type="ECO:0000256" key="5">
    <source>
        <dbReference type="ARBA" id="ARBA00022519"/>
    </source>
</evidence>
<keyword evidence="14" id="KW-1185">Reference proteome</keyword>
<evidence type="ECO:0000313" key="14">
    <source>
        <dbReference type="Proteomes" id="UP000781958"/>
    </source>
</evidence>
<evidence type="ECO:0000259" key="11">
    <source>
        <dbReference type="Pfam" id="PF25944"/>
    </source>
</evidence>
<organism evidence="13 14">
    <name type="scientific">Azospirillum rugosum</name>
    <dbReference type="NCBI Taxonomy" id="416170"/>
    <lineage>
        <taxon>Bacteria</taxon>
        <taxon>Pseudomonadati</taxon>
        <taxon>Pseudomonadota</taxon>
        <taxon>Alphaproteobacteria</taxon>
        <taxon>Rhodospirillales</taxon>
        <taxon>Azospirillaceae</taxon>
        <taxon>Azospirillum</taxon>
    </lineage>
</organism>
<protein>
    <submittedName>
        <fullName evidence="13">Multidrug efflux system membrane fusion protein</fullName>
    </submittedName>
</protein>
<dbReference type="InterPro" id="IPR058624">
    <property type="entry name" value="MdtA-like_HH"/>
</dbReference>
<evidence type="ECO:0000256" key="3">
    <source>
        <dbReference type="ARBA" id="ARBA00022448"/>
    </source>
</evidence>
<keyword evidence="7" id="KW-0175">Coiled coil</keyword>
<evidence type="ECO:0000256" key="2">
    <source>
        <dbReference type="ARBA" id="ARBA00009477"/>
    </source>
</evidence>
<keyword evidence="3" id="KW-0813">Transport</keyword>
<dbReference type="Pfam" id="PF25967">
    <property type="entry name" value="RND-MFP_C"/>
    <property type="match status" value="1"/>
</dbReference>
<comment type="subcellular location">
    <subcellularLocation>
        <location evidence="1">Cell membrane</location>
    </subcellularLocation>
</comment>
<feature type="domain" description="Multidrug resistance protein MdtA-like C-terminal permuted SH3" evidence="12">
    <location>
        <begin position="316"/>
        <end position="373"/>
    </location>
</feature>
<evidence type="ECO:0000313" key="13">
    <source>
        <dbReference type="EMBL" id="MBP2293756.1"/>
    </source>
</evidence>
<feature type="region of interest" description="Disordered" evidence="8">
    <location>
        <begin position="381"/>
        <end position="408"/>
    </location>
</feature>
<evidence type="ECO:0000256" key="7">
    <source>
        <dbReference type="SAM" id="Coils"/>
    </source>
</evidence>
<reference evidence="13 14" key="1">
    <citation type="submission" date="2021-03" db="EMBL/GenBank/DDBJ databases">
        <title>Genomic Encyclopedia of Type Strains, Phase III (KMG-III): the genomes of soil and plant-associated and newly described type strains.</title>
        <authorList>
            <person name="Whitman W."/>
        </authorList>
    </citation>
    <scope>NUCLEOTIDE SEQUENCE [LARGE SCALE GENOMIC DNA]</scope>
    <source>
        <strain evidence="13 14">IMMIB AFH-6</strain>
    </source>
</reference>
<evidence type="ECO:0000256" key="6">
    <source>
        <dbReference type="ARBA" id="ARBA00023136"/>
    </source>
</evidence>
<evidence type="ECO:0000256" key="8">
    <source>
        <dbReference type="SAM" id="MobiDB-lite"/>
    </source>
</evidence>
<dbReference type="InterPro" id="IPR006143">
    <property type="entry name" value="RND_pump_MFP"/>
</dbReference>
<feature type="coiled-coil region" evidence="7">
    <location>
        <begin position="123"/>
        <end position="188"/>
    </location>
</feature>
<gene>
    <name evidence="13" type="ORF">J2851_003540</name>
</gene>
<evidence type="ECO:0000259" key="12">
    <source>
        <dbReference type="Pfam" id="PF25967"/>
    </source>
</evidence>
<dbReference type="Pfam" id="PF25917">
    <property type="entry name" value="BSH_RND"/>
    <property type="match status" value="1"/>
</dbReference>
<evidence type="ECO:0000259" key="10">
    <source>
        <dbReference type="Pfam" id="PF25917"/>
    </source>
</evidence>
<dbReference type="Gene3D" id="1.10.287.470">
    <property type="entry name" value="Helix hairpin bin"/>
    <property type="match status" value="1"/>
</dbReference>
<dbReference type="InterPro" id="IPR058627">
    <property type="entry name" value="MdtA-like_C"/>
</dbReference>
<feature type="domain" description="Multidrug resistance protein MdtA-like beta-barrel" evidence="11">
    <location>
        <begin position="229"/>
        <end position="310"/>
    </location>
</feature>
<dbReference type="InterPro" id="IPR058626">
    <property type="entry name" value="MdtA-like_b-barrel"/>
</dbReference>
<comment type="caution">
    <text evidence="13">The sequence shown here is derived from an EMBL/GenBank/DDBJ whole genome shotgun (WGS) entry which is preliminary data.</text>
</comment>
<sequence>MDRTTTWTAPDKPRRGRLVVGVILAILLLAGGWYVVGARGAGGPSKAQVPAQPPPVPVTVAAVARQEVPLWLPGIGSVQALNTVTVRSRVDGELQKIFFTEGQEVKVGDPLAQIDPRPFQATLDQATAKKAQDEAMLANAQRDLARYETLAQRDFSSRQQGDTQRAQVAQLEAQIKGDQATIDNAQVQLGYTMIRSPVDGRVGFRNVDAGNIVHANDTSGIVTVTQTHPINVVFTLPEDQLHSVVRAMARGPLTVSVNSRDNREHLADGVLKLVDNQVDQTTGTIRLKAEFPNIDNALWPGEFVQVRLLLRTDKGVLTVPPNAVQRGPNGLYVYVIKPDDTAEVRTVQPDRLGEREAVISGGLQEGERVVVSGQLKIQPGMRVEARTTDGKAPAPLSASKPVTEAAAP</sequence>
<dbReference type="SUPFAM" id="SSF111369">
    <property type="entry name" value="HlyD-like secretion proteins"/>
    <property type="match status" value="1"/>
</dbReference>
<evidence type="ECO:0000256" key="1">
    <source>
        <dbReference type="ARBA" id="ARBA00004236"/>
    </source>
</evidence>
<dbReference type="RefSeq" id="WP_209767678.1">
    <property type="nucleotide sequence ID" value="NZ_JAGINP010000012.1"/>
</dbReference>
<dbReference type="EMBL" id="JAGINP010000012">
    <property type="protein sequence ID" value="MBP2293756.1"/>
    <property type="molecule type" value="Genomic_DNA"/>
</dbReference>
<keyword evidence="6" id="KW-0472">Membrane</keyword>
<dbReference type="Gene3D" id="2.40.50.100">
    <property type="match status" value="1"/>
</dbReference>
<dbReference type="Pfam" id="PF25876">
    <property type="entry name" value="HH_MFP_RND"/>
    <property type="match status" value="1"/>
</dbReference>
<proteinExistence type="inferred from homology"/>
<dbReference type="NCBIfam" id="TIGR01730">
    <property type="entry name" value="RND_mfp"/>
    <property type="match status" value="1"/>
</dbReference>
<feature type="domain" description="Multidrug resistance protein MdtA-like alpha-helical hairpin" evidence="9">
    <location>
        <begin position="122"/>
        <end position="192"/>
    </location>
</feature>
<evidence type="ECO:0000256" key="4">
    <source>
        <dbReference type="ARBA" id="ARBA00022475"/>
    </source>
</evidence>
<dbReference type="Proteomes" id="UP000781958">
    <property type="component" value="Unassembled WGS sequence"/>
</dbReference>
<feature type="domain" description="Multidrug resistance protein MdtA-like barrel-sandwich hybrid" evidence="10">
    <location>
        <begin position="82"/>
        <end position="225"/>
    </location>
</feature>
<dbReference type="PANTHER" id="PTHR30469">
    <property type="entry name" value="MULTIDRUG RESISTANCE PROTEIN MDTA"/>
    <property type="match status" value="1"/>
</dbReference>
<accession>A0ABS4SMH6</accession>
<dbReference type="Gene3D" id="2.40.30.170">
    <property type="match status" value="1"/>
</dbReference>
<dbReference type="Pfam" id="PF25944">
    <property type="entry name" value="Beta-barrel_RND"/>
    <property type="match status" value="1"/>
</dbReference>
<keyword evidence="4" id="KW-1003">Cell membrane</keyword>